<keyword evidence="4" id="KW-0812">Transmembrane</keyword>
<protein>
    <submittedName>
        <fullName evidence="6">Histidine kinase-, DNA gyrase B-, and HSP90-like ATPase</fullName>
    </submittedName>
</protein>
<keyword evidence="7" id="KW-1185">Reference proteome</keyword>
<keyword evidence="1" id="KW-0597">Phosphoprotein</keyword>
<dbReference type="Pfam" id="PF14689">
    <property type="entry name" value="SPOB_a"/>
    <property type="match status" value="1"/>
</dbReference>
<dbReference type="InterPro" id="IPR005467">
    <property type="entry name" value="His_kinase_dom"/>
</dbReference>
<dbReference type="SUPFAM" id="SSF55874">
    <property type="entry name" value="ATPase domain of HSP90 chaperone/DNA topoisomerase II/histidine kinase"/>
    <property type="match status" value="1"/>
</dbReference>
<keyword evidence="2 6" id="KW-0808">Transferase</keyword>
<keyword evidence="2 6" id="KW-0418">Kinase</keyword>
<dbReference type="SMART" id="SM00387">
    <property type="entry name" value="HATPase_c"/>
    <property type="match status" value="1"/>
</dbReference>
<dbReference type="GO" id="GO:0000155">
    <property type="term" value="F:phosphorelay sensor kinase activity"/>
    <property type="evidence" value="ECO:0007669"/>
    <property type="project" value="TreeGrafter"/>
</dbReference>
<evidence type="ECO:0000256" key="2">
    <source>
        <dbReference type="ARBA" id="ARBA00022777"/>
    </source>
</evidence>
<proteinExistence type="predicted"/>
<dbReference type="PANTHER" id="PTHR43547:SF10">
    <property type="entry name" value="SENSOR HISTIDINE KINASE DCUS"/>
    <property type="match status" value="1"/>
</dbReference>
<dbReference type="InterPro" id="IPR003594">
    <property type="entry name" value="HATPase_dom"/>
</dbReference>
<dbReference type="PANTHER" id="PTHR43547">
    <property type="entry name" value="TWO-COMPONENT HISTIDINE KINASE"/>
    <property type="match status" value="1"/>
</dbReference>
<reference evidence="7" key="1">
    <citation type="submission" date="2016-11" db="EMBL/GenBank/DDBJ databases">
        <authorList>
            <person name="Varghese N."/>
            <person name="Submissions S."/>
        </authorList>
    </citation>
    <scope>NUCLEOTIDE SEQUENCE [LARGE SCALE GENOMIC DNA]</scope>
    <source>
        <strain evidence="7">DSM 13643</strain>
    </source>
</reference>
<evidence type="ECO:0000256" key="3">
    <source>
        <dbReference type="ARBA" id="ARBA00023012"/>
    </source>
</evidence>
<dbReference type="OrthoDB" id="1634477at2"/>
<dbReference type="PROSITE" id="PS50109">
    <property type="entry name" value="HIS_KIN"/>
    <property type="match status" value="1"/>
</dbReference>
<name>A0A1M5RUD6_9FIRM</name>
<accession>A0A1M5RUD6</accession>
<dbReference type="Gene3D" id="1.10.287.130">
    <property type="match status" value="1"/>
</dbReference>
<feature type="domain" description="Histidine kinase" evidence="5">
    <location>
        <begin position="346"/>
        <end position="536"/>
    </location>
</feature>
<feature type="transmembrane region" description="Helical" evidence="4">
    <location>
        <begin position="12"/>
        <end position="36"/>
    </location>
</feature>
<gene>
    <name evidence="6" type="ORF">SAMN02745135_00344</name>
</gene>
<dbReference type="EMBL" id="FQXO01000008">
    <property type="protein sequence ID" value="SHH29771.1"/>
    <property type="molecule type" value="Genomic_DNA"/>
</dbReference>
<dbReference type="Pfam" id="PF02518">
    <property type="entry name" value="HATPase_c"/>
    <property type="match status" value="1"/>
</dbReference>
<keyword evidence="3" id="KW-0902">Two-component regulatory system</keyword>
<evidence type="ECO:0000256" key="4">
    <source>
        <dbReference type="SAM" id="Phobius"/>
    </source>
</evidence>
<dbReference type="Proteomes" id="UP000183967">
    <property type="component" value="Unassembled WGS sequence"/>
</dbReference>
<dbReference type="InterPro" id="IPR039506">
    <property type="entry name" value="SPOB_a"/>
</dbReference>
<evidence type="ECO:0000259" key="5">
    <source>
        <dbReference type="PROSITE" id="PS50109"/>
    </source>
</evidence>
<evidence type="ECO:0000313" key="7">
    <source>
        <dbReference type="Proteomes" id="UP000183967"/>
    </source>
</evidence>
<sequence>MEYTVITNKKKLTIFVVILLIFFIIIPIFLNIFIVYKHTLNVIKKEKIKSMEQLIIKTFESLQLTIDDIENSVTEFATSMGLRKSLQEYYNLKPKYQHSIDVYIEKKLNEISKDNPYISRIVCITEDDRIYTNGIVRLDINNFKLSQVYSEINLNTNDMLWDYDFTGQKLNSNLENIFYIVHKIKDVNNESVLGYLIAYIDLDRFKNKYTNIKIAETGEIYIINNDLKPIISKPNYKVPKEKLKDIQKAETLVINTINIEDENFVISLMPISEFKGYLIGVVPLEELYCSTKKALKGSNIFLSVIGIILFLWILIVIYIISKLVSEKEMTKYRLYLSEEMNEKLRMYKHDFMNHLQIIQGLLELKKPDRAYEYLNNVSKEGKLIKQNCAIGIPELEAAIFTTISKAKEYGIDIKIESQELPEELPVNLYDLIKILVNLIKNAVYALENAQGNYKQLVIRIFSELDEIVFEVSNNIPIIPMEIRDRIFEKGFSSDNKEEKGLGLYIVKQLVNKNGGHIELKVDEKGNHFLVYFPMLKN</sequence>
<dbReference type="Gene3D" id="3.30.450.20">
    <property type="entry name" value="PAS domain"/>
    <property type="match status" value="1"/>
</dbReference>
<evidence type="ECO:0000313" key="6">
    <source>
        <dbReference type="EMBL" id="SHH29771.1"/>
    </source>
</evidence>
<dbReference type="Gene3D" id="3.30.565.10">
    <property type="entry name" value="Histidine kinase-like ATPase, C-terminal domain"/>
    <property type="match status" value="1"/>
</dbReference>
<keyword evidence="4" id="KW-0472">Membrane</keyword>
<dbReference type="InterPro" id="IPR036890">
    <property type="entry name" value="HATPase_C_sf"/>
</dbReference>
<organism evidence="6 7">
    <name type="scientific">Caloranaerobacter azorensis DSM 13643</name>
    <dbReference type="NCBI Taxonomy" id="1121264"/>
    <lineage>
        <taxon>Bacteria</taxon>
        <taxon>Bacillati</taxon>
        <taxon>Bacillota</taxon>
        <taxon>Tissierellia</taxon>
        <taxon>Tissierellales</taxon>
        <taxon>Thermohalobacteraceae</taxon>
        <taxon>Caloranaerobacter</taxon>
    </lineage>
</organism>
<dbReference type="AlphaFoldDB" id="A0A1M5RUD6"/>
<dbReference type="RefSeq" id="WP_073194916.1">
    <property type="nucleotide sequence ID" value="NZ_FQXO01000008.1"/>
</dbReference>
<feature type="transmembrane region" description="Helical" evidence="4">
    <location>
        <begin position="300"/>
        <end position="321"/>
    </location>
</feature>
<evidence type="ECO:0000256" key="1">
    <source>
        <dbReference type="ARBA" id="ARBA00022553"/>
    </source>
</evidence>
<keyword evidence="4" id="KW-1133">Transmembrane helix</keyword>